<dbReference type="AlphaFoldDB" id="A0A2P8F918"/>
<organism evidence="1 2">
    <name type="scientific">Shimia abyssi</name>
    <dbReference type="NCBI Taxonomy" id="1662395"/>
    <lineage>
        <taxon>Bacteria</taxon>
        <taxon>Pseudomonadati</taxon>
        <taxon>Pseudomonadota</taxon>
        <taxon>Alphaproteobacteria</taxon>
        <taxon>Rhodobacterales</taxon>
        <taxon>Roseobacteraceae</taxon>
    </lineage>
</organism>
<keyword evidence="2" id="KW-1185">Reference proteome</keyword>
<comment type="caution">
    <text evidence="1">The sequence shown here is derived from an EMBL/GenBank/DDBJ whole genome shotgun (WGS) entry which is preliminary data.</text>
</comment>
<proteinExistence type="predicted"/>
<evidence type="ECO:0000313" key="1">
    <source>
        <dbReference type="EMBL" id="PSL18213.1"/>
    </source>
</evidence>
<reference evidence="1 2" key="1">
    <citation type="submission" date="2018-03" db="EMBL/GenBank/DDBJ databases">
        <title>Genomic Encyclopedia of Archaeal and Bacterial Type Strains, Phase II (KMG-II): from individual species to whole genera.</title>
        <authorList>
            <person name="Goeker M."/>
        </authorList>
    </citation>
    <scope>NUCLEOTIDE SEQUENCE [LARGE SCALE GENOMIC DNA]</scope>
    <source>
        <strain evidence="1 2">DSM 100673</strain>
    </source>
</reference>
<name>A0A2P8F918_9RHOB</name>
<dbReference type="EMBL" id="PYGJ01000012">
    <property type="protein sequence ID" value="PSL18213.1"/>
    <property type="molecule type" value="Genomic_DNA"/>
</dbReference>
<accession>A0A2P8F918</accession>
<dbReference type="Proteomes" id="UP000240418">
    <property type="component" value="Unassembled WGS sequence"/>
</dbReference>
<gene>
    <name evidence="1" type="ORF">CLV88_112137</name>
</gene>
<sequence>MGGYFDLKVLARADGGGPEKRVLGMVRKLWHLAVICILAFGGAPSVDAQSKVGSAVVDGKKVTLF</sequence>
<evidence type="ECO:0000313" key="2">
    <source>
        <dbReference type="Proteomes" id="UP000240418"/>
    </source>
</evidence>
<protein>
    <submittedName>
        <fullName evidence="1">Uncharacterized protein</fullName>
    </submittedName>
</protein>